<sequence length="303" mass="33084">MHSRATTRLATTALGLAAALLATVSATAAASAAEQPRGVVTVAHRGASAYVPENTLAAIDAARDLGITWVENDVQRAKDGTLVILHDPTLARTTDVEQKFPDRAPWNVWDFTWEEISTLDAGSWKGPQWAGQKVPSMEQYMNRVEENDQRLVLEIKRPEYHPNLAEDTVEELDRLGWLDRTHVEKKLVVQSFGADSVKTVHALRPGVKTAFLGTPAIADLPEYAAFADQINSTHTTVSPEYYAAVHALTGPHGRRLEAYTWTVDDPARAVRLAGWGADGIITNKPDVVERALVAAGYASRTED</sequence>
<dbReference type="Gene3D" id="3.20.20.190">
    <property type="entry name" value="Phosphatidylinositol (PI) phosphodiesterase"/>
    <property type="match status" value="1"/>
</dbReference>
<comment type="caution">
    <text evidence="3">The sequence shown here is derived from an EMBL/GenBank/DDBJ whole genome shotgun (WGS) entry which is preliminary data.</text>
</comment>
<dbReference type="Pfam" id="PF03009">
    <property type="entry name" value="GDPD"/>
    <property type="match status" value="1"/>
</dbReference>
<dbReference type="Proteomes" id="UP001596413">
    <property type="component" value="Unassembled WGS sequence"/>
</dbReference>
<evidence type="ECO:0000259" key="2">
    <source>
        <dbReference type="PROSITE" id="PS51704"/>
    </source>
</evidence>
<feature type="signal peptide" evidence="1">
    <location>
        <begin position="1"/>
        <end position="28"/>
    </location>
</feature>
<feature type="domain" description="GP-PDE" evidence="2">
    <location>
        <begin position="39"/>
        <end position="292"/>
    </location>
</feature>
<accession>A0ABW2G750</accession>
<dbReference type="PROSITE" id="PS51704">
    <property type="entry name" value="GP_PDE"/>
    <property type="match status" value="1"/>
</dbReference>
<keyword evidence="1" id="KW-0732">Signal</keyword>
<dbReference type="SUPFAM" id="SSF51695">
    <property type="entry name" value="PLC-like phosphodiesterases"/>
    <property type="match status" value="1"/>
</dbReference>
<protein>
    <submittedName>
        <fullName evidence="3">Glycerophosphodiester phosphodiesterase</fullName>
    </submittedName>
</protein>
<evidence type="ECO:0000313" key="4">
    <source>
        <dbReference type="Proteomes" id="UP001596413"/>
    </source>
</evidence>
<proteinExistence type="predicted"/>
<keyword evidence="4" id="KW-1185">Reference proteome</keyword>
<evidence type="ECO:0000313" key="3">
    <source>
        <dbReference type="EMBL" id="MFC7216610.1"/>
    </source>
</evidence>
<dbReference type="EMBL" id="JBHSZO010000001">
    <property type="protein sequence ID" value="MFC7216610.1"/>
    <property type="molecule type" value="Genomic_DNA"/>
</dbReference>
<reference evidence="4" key="1">
    <citation type="journal article" date="2019" name="Int. J. Syst. Evol. Microbiol.">
        <title>The Global Catalogue of Microorganisms (GCM) 10K type strain sequencing project: providing services to taxonomists for standard genome sequencing and annotation.</title>
        <authorList>
            <consortium name="The Broad Institute Genomics Platform"/>
            <consortium name="The Broad Institute Genome Sequencing Center for Infectious Disease"/>
            <person name="Wu L."/>
            <person name="Ma J."/>
        </authorList>
    </citation>
    <scope>NUCLEOTIDE SEQUENCE [LARGE SCALE GENOMIC DNA]</scope>
    <source>
        <strain evidence="4">CGMCC 1.13681</strain>
    </source>
</reference>
<feature type="chain" id="PRO_5046360929" evidence="1">
    <location>
        <begin position="29"/>
        <end position="303"/>
    </location>
</feature>
<gene>
    <name evidence="3" type="ORF">ACFQLX_00260</name>
</gene>
<dbReference type="InterPro" id="IPR017946">
    <property type="entry name" value="PLC-like_Pdiesterase_TIM-brl"/>
</dbReference>
<dbReference type="InterPro" id="IPR030395">
    <property type="entry name" value="GP_PDE_dom"/>
</dbReference>
<dbReference type="RefSeq" id="WP_386410210.1">
    <property type="nucleotide sequence ID" value="NZ_JBHSZO010000001.1"/>
</dbReference>
<name>A0ABW2G750_9ACTN</name>
<dbReference type="PANTHER" id="PTHR46211:SF1">
    <property type="entry name" value="GLYCEROPHOSPHODIESTER PHOSPHODIESTERASE, CYTOPLASMIC"/>
    <property type="match status" value="1"/>
</dbReference>
<evidence type="ECO:0000256" key="1">
    <source>
        <dbReference type="SAM" id="SignalP"/>
    </source>
</evidence>
<organism evidence="3 4">
    <name type="scientific">Streptomyces polyrhachis</name>
    <dbReference type="NCBI Taxonomy" id="1282885"/>
    <lineage>
        <taxon>Bacteria</taxon>
        <taxon>Bacillati</taxon>
        <taxon>Actinomycetota</taxon>
        <taxon>Actinomycetes</taxon>
        <taxon>Kitasatosporales</taxon>
        <taxon>Streptomycetaceae</taxon>
        <taxon>Streptomyces</taxon>
    </lineage>
</organism>
<dbReference type="PANTHER" id="PTHR46211">
    <property type="entry name" value="GLYCEROPHOSPHORYL DIESTER PHOSPHODIESTERASE"/>
    <property type="match status" value="1"/>
</dbReference>